<sequence>MNIIGFEEYFKAAILIPIVTINNKKYFLFQKRAKNIRQGSEISFPGGQYDKILDKNFKDTAIRETIEETGIKKEKIKNIEYFGTFIDSKLYIECFTANLDIKSINELNHQKEEVEYLFLVETNFFKKNNMKEYSIQTWHSPYIKKYGKKVWLLPSIKLKLPKFYHKPWKKVHKNIYLYESSHGAIWGITAHIIKVFIEKYKE</sequence>
<gene>
    <name evidence="8" type="ORF">EV215_0470</name>
</gene>
<evidence type="ECO:0000256" key="5">
    <source>
        <dbReference type="ARBA" id="ARBA00022842"/>
    </source>
</evidence>
<evidence type="ECO:0000256" key="2">
    <source>
        <dbReference type="ARBA" id="ARBA00001946"/>
    </source>
</evidence>
<dbReference type="Gene3D" id="3.90.79.10">
    <property type="entry name" value="Nucleoside Triphosphate Pyrophosphohydrolase"/>
    <property type="match status" value="1"/>
</dbReference>
<keyword evidence="4" id="KW-0378">Hydrolase</keyword>
<keyword evidence="5" id="KW-0460">Magnesium</keyword>
<organism evidence="8 9">
    <name type="scientific">Hypnocyclicus thermotrophus</name>
    <dbReference type="NCBI Taxonomy" id="1627895"/>
    <lineage>
        <taxon>Bacteria</taxon>
        <taxon>Fusobacteriati</taxon>
        <taxon>Fusobacteriota</taxon>
        <taxon>Fusobacteriia</taxon>
        <taxon>Fusobacteriales</taxon>
        <taxon>Fusobacteriaceae</taxon>
        <taxon>Hypnocyclicus</taxon>
    </lineage>
</organism>
<dbReference type="Pfam" id="PF00293">
    <property type="entry name" value="NUDIX"/>
    <property type="match status" value="1"/>
</dbReference>
<dbReference type="PANTHER" id="PTHR12992">
    <property type="entry name" value="NUDIX HYDROLASE"/>
    <property type="match status" value="1"/>
</dbReference>
<evidence type="ECO:0000256" key="3">
    <source>
        <dbReference type="ARBA" id="ARBA00022723"/>
    </source>
</evidence>
<dbReference type="PROSITE" id="PS51462">
    <property type="entry name" value="NUDIX"/>
    <property type="match status" value="1"/>
</dbReference>
<dbReference type="GO" id="GO:0010945">
    <property type="term" value="F:coenzyme A diphosphatase activity"/>
    <property type="evidence" value="ECO:0007669"/>
    <property type="project" value="InterPro"/>
</dbReference>
<comment type="cofactor">
    <cofactor evidence="2">
        <name>Mg(2+)</name>
        <dbReference type="ChEBI" id="CHEBI:18420"/>
    </cofactor>
</comment>
<comment type="caution">
    <text evidence="8">The sequence shown here is derived from an EMBL/GenBank/DDBJ whole genome shotgun (WGS) entry which is preliminary data.</text>
</comment>
<keyword evidence="9" id="KW-1185">Reference proteome</keyword>
<dbReference type="CDD" id="cd03426">
    <property type="entry name" value="NUDIX_CoAse_Nudt7"/>
    <property type="match status" value="1"/>
</dbReference>
<evidence type="ECO:0000256" key="4">
    <source>
        <dbReference type="ARBA" id="ARBA00022801"/>
    </source>
</evidence>
<comment type="cofactor">
    <cofactor evidence="1">
        <name>Mn(2+)</name>
        <dbReference type="ChEBI" id="CHEBI:29035"/>
    </cofactor>
</comment>
<evidence type="ECO:0000313" key="9">
    <source>
        <dbReference type="Proteomes" id="UP000294678"/>
    </source>
</evidence>
<evidence type="ECO:0000256" key="1">
    <source>
        <dbReference type="ARBA" id="ARBA00001936"/>
    </source>
</evidence>
<evidence type="ECO:0000313" key="8">
    <source>
        <dbReference type="EMBL" id="TDT71786.1"/>
    </source>
</evidence>
<protein>
    <submittedName>
        <fullName evidence="8">NUDIX domain-containing protein</fullName>
    </submittedName>
</protein>
<accession>A0AA46I6H2</accession>
<dbReference type="PANTHER" id="PTHR12992:SF11">
    <property type="entry name" value="MITOCHONDRIAL COENZYME A DIPHOSPHATASE NUDT8"/>
    <property type="match status" value="1"/>
</dbReference>
<name>A0AA46I6H2_9FUSO</name>
<dbReference type="AlphaFoldDB" id="A0AA46I6H2"/>
<keyword evidence="6" id="KW-0464">Manganese</keyword>
<reference evidence="8 9" key="1">
    <citation type="submission" date="2019-03" db="EMBL/GenBank/DDBJ databases">
        <title>Genomic Encyclopedia of Type Strains, Phase IV (KMG-IV): sequencing the most valuable type-strain genomes for metagenomic binning, comparative biology and taxonomic classification.</title>
        <authorList>
            <person name="Goeker M."/>
        </authorList>
    </citation>
    <scope>NUCLEOTIDE SEQUENCE [LARGE SCALE GENOMIC DNA]</scope>
    <source>
        <strain evidence="8 9">DSM 100055</strain>
    </source>
</reference>
<proteinExistence type="predicted"/>
<dbReference type="SUPFAM" id="SSF55811">
    <property type="entry name" value="Nudix"/>
    <property type="match status" value="1"/>
</dbReference>
<dbReference type="GO" id="GO:0046872">
    <property type="term" value="F:metal ion binding"/>
    <property type="evidence" value="ECO:0007669"/>
    <property type="project" value="UniProtKB-KW"/>
</dbReference>
<dbReference type="InterPro" id="IPR045121">
    <property type="entry name" value="CoAse"/>
</dbReference>
<dbReference type="InterPro" id="IPR000086">
    <property type="entry name" value="NUDIX_hydrolase_dom"/>
</dbReference>
<dbReference type="Proteomes" id="UP000294678">
    <property type="component" value="Unassembled WGS sequence"/>
</dbReference>
<dbReference type="EMBL" id="SOBG01000002">
    <property type="protein sequence ID" value="TDT71786.1"/>
    <property type="molecule type" value="Genomic_DNA"/>
</dbReference>
<dbReference type="RefSeq" id="WP_134112382.1">
    <property type="nucleotide sequence ID" value="NZ_SOBG01000002.1"/>
</dbReference>
<keyword evidence="3" id="KW-0479">Metal-binding</keyword>
<dbReference type="InterPro" id="IPR015797">
    <property type="entry name" value="NUDIX_hydrolase-like_dom_sf"/>
</dbReference>
<feature type="domain" description="Nudix hydrolase" evidence="7">
    <location>
        <begin position="8"/>
        <end position="145"/>
    </location>
</feature>
<evidence type="ECO:0000259" key="7">
    <source>
        <dbReference type="PROSITE" id="PS51462"/>
    </source>
</evidence>
<evidence type="ECO:0000256" key="6">
    <source>
        <dbReference type="ARBA" id="ARBA00023211"/>
    </source>
</evidence>